<dbReference type="Proteomes" id="UP000267408">
    <property type="component" value="Unassembled WGS sequence"/>
</dbReference>
<organism evidence="1 2">
    <name type="scientific">Kitasatospora cineracea</name>
    <dbReference type="NCBI Taxonomy" id="88074"/>
    <lineage>
        <taxon>Bacteria</taxon>
        <taxon>Bacillati</taxon>
        <taxon>Actinomycetota</taxon>
        <taxon>Actinomycetes</taxon>
        <taxon>Kitasatosporales</taxon>
        <taxon>Streptomycetaceae</taxon>
        <taxon>Kitasatospora</taxon>
    </lineage>
</organism>
<accession>A0A8G1UF99</accession>
<comment type="caution">
    <text evidence="1">The sequence shown here is derived from an EMBL/GenBank/DDBJ whole genome shotgun (WGS) entry which is preliminary data.</text>
</comment>
<dbReference type="AlphaFoldDB" id="A0A8G1UF99"/>
<dbReference type="RefSeq" id="WP_100836976.1">
    <property type="nucleotide sequence ID" value="NZ_RJVJ01000001.1"/>
</dbReference>
<dbReference type="EMBL" id="RJVJ01000001">
    <property type="protein sequence ID" value="ROR42923.1"/>
    <property type="molecule type" value="Genomic_DNA"/>
</dbReference>
<evidence type="ECO:0000313" key="1">
    <source>
        <dbReference type="EMBL" id="ROR42923.1"/>
    </source>
</evidence>
<reference evidence="1 2" key="1">
    <citation type="submission" date="2018-11" db="EMBL/GenBank/DDBJ databases">
        <title>Sequencing the genomes of 1000 actinobacteria strains.</title>
        <authorList>
            <person name="Klenk H.-P."/>
        </authorList>
    </citation>
    <scope>NUCLEOTIDE SEQUENCE [LARGE SCALE GENOMIC DNA]</scope>
    <source>
        <strain evidence="1 2">DSM 44780</strain>
    </source>
</reference>
<protein>
    <submittedName>
        <fullName evidence="1">Uncharacterized protein</fullName>
    </submittedName>
</protein>
<dbReference type="OrthoDB" id="3211048at2"/>
<sequence length="181" mass="19502">MTTRPDLSQLPYGLTTRPVDPRRGLPIPAVNVYPDGEVDFISINGAKAMELAVRGRCGLCALPLIGPVAFLGGPKAAEAGFYSDPPMHEECAEAALTLCPHIARPHARRASERRREHDATHAVGFSDEKPSEWVLLVCDEYGSALTPAVDGGVVPVFVVGKVLRARRFGYQDGVLTEIAQE</sequence>
<evidence type="ECO:0000313" key="2">
    <source>
        <dbReference type="Proteomes" id="UP000267408"/>
    </source>
</evidence>
<proteinExistence type="predicted"/>
<name>A0A8G1UF99_9ACTN</name>
<gene>
    <name evidence="1" type="ORF">EDD39_1058</name>
</gene>